<feature type="transmembrane region" description="Helical" evidence="8">
    <location>
        <begin position="223"/>
        <end position="245"/>
    </location>
</feature>
<keyword evidence="7 8" id="KW-0472">Membrane</keyword>
<dbReference type="Gene3D" id="1.20.1530.20">
    <property type="match status" value="1"/>
</dbReference>
<sequence length="307" mass="32729">MSVVVQALIPVFVLIVMGHLFRRWHFPADGFWVHAERFTYYALFPAMLIYKLGQARLPASAYGEILVLIAAMLVAMTVILVVIQLVWRWPGPVYSSVFQGGIRFNSYVGLAAAGMLLGDEGLSLIAVAVAVKVPLLNLLCILMFSVTCRQGRLRFAPVLRAIVTNPLIIGSVVGVVWSFFRVGFHPIVAGILEPLSDLALPLGLMCVGAGLELKALRNASAPFLVSSVAKLVLFPALTLGLALALGMDGTMVKAAILLAALPTATSSYILARQLGGDAPLMAAIISGQTLLGMLTLPLLLGLLWQAV</sequence>
<keyword evidence="4" id="KW-1003">Cell membrane</keyword>
<evidence type="ECO:0000256" key="5">
    <source>
        <dbReference type="ARBA" id="ARBA00022692"/>
    </source>
</evidence>
<feature type="transmembrane region" description="Helical" evidence="8">
    <location>
        <begin position="65"/>
        <end position="87"/>
    </location>
</feature>
<evidence type="ECO:0000256" key="6">
    <source>
        <dbReference type="ARBA" id="ARBA00022989"/>
    </source>
</evidence>
<organism evidence="9 10">
    <name type="scientific">Marinobacter zhanjiangensis</name>
    <dbReference type="NCBI Taxonomy" id="578215"/>
    <lineage>
        <taxon>Bacteria</taxon>
        <taxon>Pseudomonadati</taxon>
        <taxon>Pseudomonadota</taxon>
        <taxon>Gammaproteobacteria</taxon>
        <taxon>Pseudomonadales</taxon>
        <taxon>Marinobacteraceae</taxon>
        <taxon>Marinobacter</taxon>
    </lineage>
</organism>
<gene>
    <name evidence="9" type="ORF">GCM10007071_08560</name>
</gene>
<feature type="transmembrane region" description="Helical" evidence="8">
    <location>
        <begin position="124"/>
        <end position="146"/>
    </location>
</feature>
<feature type="transmembrane region" description="Helical" evidence="8">
    <location>
        <begin position="283"/>
        <end position="304"/>
    </location>
</feature>
<dbReference type="EMBL" id="BMXV01000002">
    <property type="protein sequence ID" value="GGY64209.1"/>
    <property type="molecule type" value="Genomic_DNA"/>
</dbReference>
<dbReference type="InterPro" id="IPR004776">
    <property type="entry name" value="Mem_transp_PIN-like"/>
</dbReference>
<dbReference type="PANTHER" id="PTHR36838">
    <property type="entry name" value="AUXIN EFFLUX CARRIER FAMILY PROTEIN"/>
    <property type="match status" value="1"/>
</dbReference>
<name>A0ABQ3ARS7_9GAMM</name>
<feature type="transmembrane region" description="Helical" evidence="8">
    <location>
        <begin position="7"/>
        <end position="26"/>
    </location>
</feature>
<feature type="transmembrane region" description="Helical" evidence="8">
    <location>
        <begin position="38"/>
        <end position="53"/>
    </location>
</feature>
<keyword evidence="6 8" id="KW-1133">Transmembrane helix</keyword>
<evidence type="ECO:0000256" key="2">
    <source>
        <dbReference type="ARBA" id="ARBA00010145"/>
    </source>
</evidence>
<proteinExistence type="inferred from homology"/>
<evidence type="ECO:0000313" key="10">
    <source>
        <dbReference type="Proteomes" id="UP000601597"/>
    </source>
</evidence>
<dbReference type="RefSeq" id="WP_189573379.1">
    <property type="nucleotide sequence ID" value="NZ_BMXV01000002.1"/>
</dbReference>
<evidence type="ECO:0000256" key="7">
    <source>
        <dbReference type="ARBA" id="ARBA00023136"/>
    </source>
</evidence>
<protein>
    <submittedName>
        <fullName evidence="9">Transporter</fullName>
    </submittedName>
</protein>
<accession>A0ABQ3ARS7</accession>
<dbReference type="InterPro" id="IPR038770">
    <property type="entry name" value="Na+/solute_symporter_sf"/>
</dbReference>
<evidence type="ECO:0000256" key="8">
    <source>
        <dbReference type="SAM" id="Phobius"/>
    </source>
</evidence>
<comment type="similarity">
    <text evidence="2">Belongs to the auxin efflux carrier (TC 2.A.69) family.</text>
</comment>
<dbReference type="Pfam" id="PF03547">
    <property type="entry name" value="Mem_trans"/>
    <property type="match status" value="1"/>
</dbReference>
<evidence type="ECO:0000256" key="4">
    <source>
        <dbReference type="ARBA" id="ARBA00022475"/>
    </source>
</evidence>
<comment type="subcellular location">
    <subcellularLocation>
        <location evidence="1">Cell membrane</location>
        <topology evidence="1">Multi-pass membrane protein</topology>
    </subcellularLocation>
</comment>
<keyword evidence="5 8" id="KW-0812">Transmembrane</keyword>
<feature type="transmembrane region" description="Helical" evidence="8">
    <location>
        <begin position="158"/>
        <end position="180"/>
    </location>
</feature>
<dbReference type="PANTHER" id="PTHR36838:SF4">
    <property type="entry name" value="AUXIN EFFLUX CARRIER FAMILY PROTEIN"/>
    <property type="match status" value="1"/>
</dbReference>
<evidence type="ECO:0000313" key="9">
    <source>
        <dbReference type="EMBL" id="GGY64209.1"/>
    </source>
</evidence>
<evidence type="ECO:0000256" key="3">
    <source>
        <dbReference type="ARBA" id="ARBA00022448"/>
    </source>
</evidence>
<dbReference type="Proteomes" id="UP000601597">
    <property type="component" value="Unassembled WGS sequence"/>
</dbReference>
<comment type="caution">
    <text evidence="9">The sequence shown here is derived from an EMBL/GenBank/DDBJ whole genome shotgun (WGS) entry which is preliminary data.</text>
</comment>
<keyword evidence="10" id="KW-1185">Reference proteome</keyword>
<reference evidence="10" key="1">
    <citation type="journal article" date="2019" name="Int. J. Syst. Evol. Microbiol.">
        <title>The Global Catalogue of Microorganisms (GCM) 10K type strain sequencing project: providing services to taxonomists for standard genome sequencing and annotation.</title>
        <authorList>
            <consortium name="The Broad Institute Genomics Platform"/>
            <consortium name="The Broad Institute Genome Sequencing Center for Infectious Disease"/>
            <person name="Wu L."/>
            <person name="Ma J."/>
        </authorList>
    </citation>
    <scope>NUCLEOTIDE SEQUENCE [LARGE SCALE GENOMIC DNA]</scope>
    <source>
        <strain evidence="10">KCTC 22280</strain>
    </source>
</reference>
<evidence type="ECO:0000256" key="1">
    <source>
        <dbReference type="ARBA" id="ARBA00004651"/>
    </source>
</evidence>
<feature type="transmembrane region" description="Helical" evidence="8">
    <location>
        <begin position="251"/>
        <end position="271"/>
    </location>
</feature>
<keyword evidence="3" id="KW-0813">Transport</keyword>